<dbReference type="GO" id="GO:0006526">
    <property type="term" value="P:L-arginine biosynthetic process"/>
    <property type="evidence" value="ECO:0007669"/>
    <property type="project" value="UniProtKB-UniRule"/>
</dbReference>
<comment type="subcellular location">
    <subcellularLocation>
        <location evidence="5">Cytoplasm</location>
    </subcellularLocation>
</comment>
<keyword evidence="5" id="KW-0963">Cytoplasm</keyword>
<dbReference type="InterPro" id="IPR050085">
    <property type="entry name" value="AGPR"/>
</dbReference>
<dbReference type="CDD" id="cd23934">
    <property type="entry name" value="AGPR_1_C"/>
    <property type="match status" value="1"/>
</dbReference>
<dbReference type="InterPro" id="IPR000534">
    <property type="entry name" value="Semialdehyde_DH_NAD-bd"/>
</dbReference>
<dbReference type="GO" id="GO:0070401">
    <property type="term" value="F:NADP+ binding"/>
    <property type="evidence" value="ECO:0007669"/>
    <property type="project" value="InterPro"/>
</dbReference>
<evidence type="ECO:0000256" key="2">
    <source>
        <dbReference type="ARBA" id="ARBA00022605"/>
    </source>
</evidence>
<dbReference type="InterPro" id="IPR023013">
    <property type="entry name" value="AGPR_AS"/>
</dbReference>
<dbReference type="NCBIfam" id="TIGR01850">
    <property type="entry name" value="argC"/>
    <property type="match status" value="1"/>
</dbReference>
<keyword evidence="4 5" id="KW-0560">Oxidoreductase</keyword>
<organism evidence="8 9">
    <name type="scientific">Ilumatobacter fluminis</name>
    <dbReference type="NCBI Taxonomy" id="467091"/>
    <lineage>
        <taxon>Bacteria</taxon>
        <taxon>Bacillati</taxon>
        <taxon>Actinomycetota</taxon>
        <taxon>Acidimicrobiia</taxon>
        <taxon>Acidimicrobiales</taxon>
        <taxon>Ilumatobacteraceae</taxon>
        <taxon>Ilumatobacter</taxon>
    </lineage>
</organism>
<gene>
    <name evidence="5" type="primary">argC</name>
    <name evidence="8" type="ORF">BDK89_1954</name>
</gene>
<keyword evidence="9" id="KW-1185">Reference proteome</keyword>
<dbReference type="PROSITE" id="PS01224">
    <property type="entry name" value="ARGC"/>
    <property type="match status" value="1"/>
</dbReference>
<comment type="similarity">
    <text evidence="5">Belongs to the NAGSA dehydrogenase family. Type 1 subfamily.</text>
</comment>
<dbReference type="SUPFAM" id="SSF51735">
    <property type="entry name" value="NAD(P)-binding Rossmann-fold domains"/>
    <property type="match status" value="1"/>
</dbReference>
<dbReference type="SMART" id="SM00859">
    <property type="entry name" value="Semialdhyde_dh"/>
    <property type="match status" value="1"/>
</dbReference>
<dbReference type="Gene3D" id="3.30.360.10">
    <property type="entry name" value="Dihydrodipicolinate Reductase, domain 2"/>
    <property type="match status" value="1"/>
</dbReference>
<reference evidence="8 9" key="1">
    <citation type="submission" date="2019-03" db="EMBL/GenBank/DDBJ databases">
        <title>Sequencing the genomes of 1000 actinobacteria strains.</title>
        <authorList>
            <person name="Klenk H.-P."/>
        </authorList>
    </citation>
    <scope>NUCLEOTIDE SEQUENCE [LARGE SCALE GENOMIC DNA]</scope>
    <source>
        <strain evidence="8 9">DSM 18936</strain>
    </source>
</reference>
<dbReference type="Pfam" id="PF22698">
    <property type="entry name" value="Semialdhyde_dhC_1"/>
    <property type="match status" value="1"/>
</dbReference>
<comment type="catalytic activity">
    <reaction evidence="5">
        <text>N-acetyl-L-glutamate 5-semialdehyde + phosphate + NADP(+) = N-acetyl-L-glutamyl 5-phosphate + NADPH + H(+)</text>
        <dbReference type="Rhea" id="RHEA:21588"/>
        <dbReference type="ChEBI" id="CHEBI:15378"/>
        <dbReference type="ChEBI" id="CHEBI:29123"/>
        <dbReference type="ChEBI" id="CHEBI:43474"/>
        <dbReference type="ChEBI" id="CHEBI:57783"/>
        <dbReference type="ChEBI" id="CHEBI:57936"/>
        <dbReference type="ChEBI" id="CHEBI:58349"/>
        <dbReference type="EC" id="1.2.1.38"/>
    </reaction>
</comment>
<comment type="function">
    <text evidence="5">Catalyzes the NADPH-dependent reduction of N-acetyl-5-glutamyl phosphate to yield N-acetyl-L-glutamate 5-semialdehyde.</text>
</comment>
<evidence type="ECO:0000313" key="8">
    <source>
        <dbReference type="EMBL" id="TDT16368.1"/>
    </source>
</evidence>
<dbReference type="GO" id="GO:0003942">
    <property type="term" value="F:N-acetyl-gamma-glutamyl-phosphate reductase activity"/>
    <property type="evidence" value="ECO:0007669"/>
    <property type="project" value="UniProtKB-UniRule"/>
</dbReference>
<evidence type="ECO:0000256" key="4">
    <source>
        <dbReference type="ARBA" id="ARBA00023002"/>
    </source>
</evidence>
<dbReference type="EC" id="1.2.1.38" evidence="5"/>
<protein>
    <recommendedName>
        <fullName evidence="5">N-acetyl-gamma-glutamyl-phosphate reductase</fullName>
        <shortName evidence="5">AGPR</shortName>
        <ecNumber evidence="5">1.2.1.38</ecNumber>
    </recommendedName>
    <alternativeName>
        <fullName evidence="5">N-acetyl-glutamate semialdehyde dehydrogenase</fullName>
        <shortName evidence="5">NAGSA dehydrogenase</shortName>
    </alternativeName>
</protein>
<dbReference type="RefSeq" id="WP_133868757.1">
    <property type="nucleotide sequence ID" value="NZ_SOAU01000001.1"/>
</dbReference>
<dbReference type="OrthoDB" id="9801289at2"/>
<evidence type="ECO:0000256" key="5">
    <source>
        <dbReference type="HAMAP-Rule" id="MF_00150"/>
    </source>
</evidence>
<dbReference type="Proteomes" id="UP000294558">
    <property type="component" value="Unassembled WGS sequence"/>
</dbReference>
<accession>A0A4V3EIZ9</accession>
<evidence type="ECO:0000256" key="3">
    <source>
        <dbReference type="ARBA" id="ARBA00022857"/>
    </source>
</evidence>
<dbReference type="Gene3D" id="3.40.50.720">
    <property type="entry name" value="NAD(P)-binding Rossmann-like Domain"/>
    <property type="match status" value="1"/>
</dbReference>
<keyword evidence="3 5" id="KW-0521">NADP</keyword>
<dbReference type="Pfam" id="PF01118">
    <property type="entry name" value="Semialdhyde_dh"/>
    <property type="match status" value="1"/>
</dbReference>
<dbReference type="HAMAP" id="MF_00150">
    <property type="entry name" value="ArgC_type1"/>
    <property type="match status" value="1"/>
</dbReference>
<dbReference type="UniPathway" id="UPA00068">
    <property type="reaction ID" value="UER00108"/>
</dbReference>
<evidence type="ECO:0000313" key="9">
    <source>
        <dbReference type="Proteomes" id="UP000294558"/>
    </source>
</evidence>
<feature type="domain" description="Semialdehyde dehydrogenase NAD-binding" evidence="7">
    <location>
        <begin position="3"/>
        <end position="142"/>
    </location>
</feature>
<proteinExistence type="inferred from homology"/>
<feature type="active site" evidence="5 6">
    <location>
        <position position="150"/>
    </location>
</feature>
<keyword evidence="2 5" id="KW-0028">Amino-acid biosynthesis</keyword>
<comment type="pathway">
    <text evidence="5">Amino-acid biosynthesis; L-arginine biosynthesis; N(2)-acetyl-L-ornithine from L-glutamate: step 3/4.</text>
</comment>
<sequence length="340" mass="35298">MVAVGIIGASGFTGAELLRLAASHPDFEVVMATGDSQAGTRAADLYPGLSAAYPDLVFEPFDADRARGLDLVFLGLPHEASMAMAPELVGHVGCVVDLSAAYRLKDASHYPTYYGFDHDQPGLLADAVYGLPELHRSELKGAQLVATPGCYVTTATLALRPLVEAGLIETTGVIVDAASGVTGAGRKADLAFSFTTVDENMIAYGLLSHRHTPEMEQEIGAQLLFTPHLVPMNRGILATCYAKPAAGVDVSTESLAALLRERWADEPFMVVTDGSPSTKATLGSNVVQVTARYDDRTNTIVAIGALDNLAKGASGGAVQAANVALGLDESAGLSTVGVAP</sequence>
<evidence type="ECO:0000256" key="6">
    <source>
        <dbReference type="PROSITE-ProRule" id="PRU10010"/>
    </source>
</evidence>
<name>A0A4V3EIZ9_9ACTN</name>
<dbReference type="GO" id="GO:0051287">
    <property type="term" value="F:NAD binding"/>
    <property type="evidence" value="ECO:0007669"/>
    <property type="project" value="InterPro"/>
</dbReference>
<dbReference type="PANTHER" id="PTHR32338:SF10">
    <property type="entry name" value="N-ACETYL-GAMMA-GLUTAMYL-PHOSPHATE REDUCTASE, CHLOROPLASTIC-RELATED"/>
    <property type="match status" value="1"/>
</dbReference>
<keyword evidence="1 5" id="KW-0055">Arginine biosynthesis</keyword>
<dbReference type="CDD" id="cd17895">
    <property type="entry name" value="AGPR_1_N"/>
    <property type="match status" value="1"/>
</dbReference>
<dbReference type="PANTHER" id="PTHR32338">
    <property type="entry name" value="N-ACETYL-GAMMA-GLUTAMYL-PHOSPHATE REDUCTASE, CHLOROPLASTIC-RELATED-RELATED"/>
    <property type="match status" value="1"/>
</dbReference>
<evidence type="ECO:0000259" key="7">
    <source>
        <dbReference type="SMART" id="SM00859"/>
    </source>
</evidence>
<dbReference type="SUPFAM" id="SSF55347">
    <property type="entry name" value="Glyceraldehyde-3-phosphate dehydrogenase-like, C-terminal domain"/>
    <property type="match status" value="1"/>
</dbReference>
<comment type="caution">
    <text evidence="8">The sequence shown here is derived from an EMBL/GenBank/DDBJ whole genome shotgun (WGS) entry which is preliminary data.</text>
</comment>
<evidence type="ECO:0000256" key="1">
    <source>
        <dbReference type="ARBA" id="ARBA00022571"/>
    </source>
</evidence>
<dbReference type="EMBL" id="SOAU01000001">
    <property type="protein sequence ID" value="TDT16368.1"/>
    <property type="molecule type" value="Genomic_DNA"/>
</dbReference>
<dbReference type="AlphaFoldDB" id="A0A4V3EIZ9"/>
<dbReference type="InterPro" id="IPR058924">
    <property type="entry name" value="AGPR_dimerisation_dom"/>
</dbReference>
<dbReference type="GO" id="GO:0005737">
    <property type="term" value="C:cytoplasm"/>
    <property type="evidence" value="ECO:0007669"/>
    <property type="project" value="UniProtKB-SubCell"/>
</dbReference>
<dbReference type="InterPro" id="IPR000706">
    <property type="entry name" value="AGPR_type-1"/>
</dbReference>
<dbReference type="InterPro" id="IPR036291">
    <property type="entry name" value="NAD(P)-bd_dom_sf"/>
</dbReference>